<evidence type="ECO:0000313" key="12">
    <source>
        <dbReference type="Proteomes" id="UP000261540"/>
    </source>
</evidence>
<dbReference type="Proteomes" id="UP000261540">
    <property type="component" value="Unplaced"/>
</dbReference>
<dbReference type="FunFam" id="3.30.160.60:FF:002343">
    <property type="entry name" value="Zinc finger protein 33A"/>
    <property type="match status" value="1"/>
</dbReference>
<feature type="domain" description="C2H2-type" evidence="10">
    <location>
        <begin position="350"/>
        <end position="377"/>
    </location>
</feature>
<organism evidence="11 12">
    <name type="scientific">Paramormyrops kingsleyae</name>
    <dbReference type="NCBI Taxonomy" id="1676925"/>
    <lineage>
        <taxon>Eukaryota</taxon>
        <taxon>Metazoa</taxon>
        <taxon>Chordata</taxon>
        <taxon>Craniata</taxon>
        <taxon>Vertebrata</taxon>
        <taxon>Euteleostomi</taxon>
        <taxon>Actinopterygii</taxon>
        <taxon>Neopterygii</taxon>
        <taxon>Teleostei</taxon>
        <taxon>Osteoglossocephala</taxon>
        <taxon>Osteoglossomorpha</taxon>
        <taxon>Osteoglossiformes</taxon>
        <taxon>Mormyridae</taxon>
        <taxon>Paramormyrops</taxon>
    </lineage>
</organism>
<dbReference type="GO" id="GO:0008270">
    <property type="term" value="F:zinc ion binding"/>
    <property type="evidence" value="ECO:0007669"/>
    <property type="project" value="UniProtKB-KW"/>
</dbReference>
<dbReference type="GO" id="GO:0000981">
    <property type="term" value="F:DNA-binding transcription factor activity, RNA polymerase II-specific"/>
    <property type="evidence" value="ECO:0007669"/>
    <property type="project" value="TreeGrafter"/>
</dbReference>
<keyword evidence="6" id="KW-0238">DNA-binding</keyword>
<feature type="region of interest" description="Disordered" evidence="9">
    <location>
        <begin position="119"/>
        <end position="142"/>
    </location>
</feature>
<dbReference type="Ensembl" id="ENSPKIT00000007301.1">
    <property type="protein sequence ID" value="ENSPKIP00000026544.1"/>
    <property type="gene ID" value="ENSPKIG00000008989.1"/>
</dbReference>
<keyword evidence="3" id="KW-0677">Repeat</keyword>
<evidence type="ECO:0000256" key="8">
    <source>
        <dbReference type="PROSITE-ProRule" id="PRU00042"/>
    </source>
</evidence>
<dbReference type="PROSITE" id="PS50157">
    <property type="entry name" value="ZINC_FINGER_C2H2_2"/>
    <property type="match status" value="4"/>
</dbReference>
<keyword evidence="4 8" id="KW-0863">Zinc-finger</keyword>
<dbReference type="GO" id="GO:0005634">
    <property type="term" value="C:nucleus"/>
    <property type="evidence" value="ECO:0007669"/>
    <property type="project" value="UniProtKB-SubCell"/>
</dbReference>
<feature type="domain" description="C2H2-type" evidence="10">
    <location>
        <begin position="406"/>
        <end position="433"/>
    </location>
</feature>
<dbReference type="PANTHER" id="PTHR23226">
    <property type="entry name" value="ZINC FINGER AND SCAN DOMAIN-CONTAINING"/>
    <property type="match status" value="1"/>
</dbReference>
<dbReference type="RefSeq" id="XP_023688365.1">
    <property type="nucleotide sequence ID" value="XM_023832597.2"/>
</dbReference>
<sequence>MENALVHKQKCPSAEAQDGFFLENCASEVPLPGNVIEITDCDQDPVDIKVECATFEWTDPYSLSVKQEMVEDERWISGVQGKEASKAEGSPEMTVVDLGASVSILGETYVMTLSADGLEGNRTLSGEKDEPGMQSKDGKGPPQLTPYWVAEDPPSASLDSSHGIGYVAGVSYEPDPTKKVIVIPMPDLTSPHGKETETESSHTASSLGGSVGSGTSACTSSCSSSPDVLQMPPDPEAGSGMGMNSSELLSLLKPCSVQLVNVMSSSEMGTKRQISKCGKQGNVPKDLRVHQGLHTGKRLCCFTYCGNGVWRVHGVPSQAKYYECDKCNKKFRRRKMLKRHQRFHTGERPYSCPKCLKKFTLRKSLRRHERFHTGEKPHTCLVCGKTFRLRESLRCHIRFHTGERPFACSLCKKQFRVLRNLDKHLFTHIGVNVDQAKPCAKGNVI</sequence>
<feature type="compositionally biased region" description="Basic and acidic residues" evidence="9">
    <location>
        <begin position="125"/>
        <end position="139"/>
    </location>
</feature>
<evidence type="ECO:0000256" key="4">
    <source>
        <dbReference type="ARBA" id="ARBA00022771"/>
    </source>
</evidence>
<dbReference type="FunFam" id="3.30.160.60:FF:000671">
    <property type="entry name" value="Zinc finger protein 26"/>
    <property type="match status" value="1"/>
</dbReference>
<dbReference type="FunFam" id="3.30.160.60:FF:000204">
    <property type="entry name" value="Zinc finger protein 331"/>
    <property type="match status" value="1"/>
</dbReference>
<feature type="domain" description="C2H2-type" evidence="10">
    <location>
        <begin position="378"/>
        <end position="405"/>
    </location>
</feature>
<dbReference type="GeneTree" id="ENSGT00940000172304"/>
<protein>
    <submittedName>
        <fullName evidence="11">Si:rp71-1g18.1</fullName>
    </submittedName>
</protein>
<dbReference type="GeneID" id="111854547"/>
<keyword evidence="5" id="KW-0862">Zinc</keyword>
<dbReference type="InterPro" id="IPR013087">
    <property type="entry name" value="Znf_C2H2_type"/>
</dbReference>
<keyword evidence="12" id="KW-1185">Reference proteome</keyword>
<evidence type="ECO:0000256" key="6">
    <source>
        <dbReference type="ARBA" id="ARBA00023125"/>
    </source>
</evidence>
<keyword evidence="2" id="KW-0479">Metal-binding</keyword>
<evidence type="ECO:0000313" key="11">
    <source>
        <dbReference type="Ensembl" id="ENSPKIP00000026544.1"/>
    </source>
</evidence>
<dbReference type="InterPro" id="IPR036236">
    <property type="entry name" value="Znf_C2H2_sf"/>
</dbReference>
<feature type="domain" description="C2H2-type" evidence="10">
    <location>
        <begin position="322"/>
        <end position="349"/>
    </location>
</feature>
<evidence type="ECO:0000256" key="5">
    <source>
        <dbReference type="ARBA" id="ARBA00022833"/>
    </source>
</evidence>
<evidence type="ECO:0000256" key="3">
    <source>
        <dbReference type="ARBA" id="ARBA00022737"/>
    </source>
</evidence>
<reference evidence="11" key="2">
    <citation type="submission" date="2025-09" db="UniProtKB">
        <authorList>
            <consortium name="Ensembl"/>
        </authorList>
    </citation>
    <scope>IDENTIFICATION</scope>
</reference>
<evidence type="ECO:0000256" key="1">
    <source>
        <dbReference type="ARBA" id="ARBA00004123"/>
    </source>
</evidence>
<name>A0A3B3S6Z2_9TELE</name>
<dbReference type="RefSeq" id="XP_023688366.1">
    <property type="nucleotide sequence ID" value="XM_023832598.2"/>
</dbReference>
<evidence type="ECO:0000259" key="10">
    <source>
        <dbReference type="PROSITE" id="PS50157"/>
    </source>
</evidence>
<evidence type="ECO:0000256" key="9">
    <source>
        <dbReference type="SAM" id="MobiDB-lite"/>
    </source>
</evidence>
<keyword evidence="7" id="KW-0539">Nucleus</keyword>
<dbReference type="PROSITE" id="PS00028">
    <property type="entry name" value="ZINC_FINGER_C2H2_1"/>
    <property type="match status" value="4"/>
</dbReference>
<dbReference type="PANTHER" id="PTHR23226:SF240">
    <property type="entry name" value="GASTRULA ZINC FINGER PROTEIN XLCGF26.1-LIKE-RELATED"/>
    <property type="match status" value="1"/>
</dbReference>
<dbReference type="SUPFAM" id="SSF57667">
    <property type="entry name" value="beta-beta-alpha zinc fingers"/>
    <property type="match status" value="2"/>
</dbReference>
<dbReference type="GO" id="GO:0000978">
    <property type="term" value="F:RNA polymerase II cis-regulatory region sequence-specific DNA binding"/>
    <property type="evidence" value="ECO:0007669"/>
    <property type="project" value="TreeGrafter"/>
</dbReference>
<feature type="region of interest" description="Disordered" evidence="9">
    <location>
        <begin position="186"/>
        <end position="243"/>
    </location>
</feature>
<comment type="subcellular location">
    <subcellularLocation>
        <location evidence="1">Nucleus</location>
    </subcellularLocation>
</comment>
<dbReference type="AlphaFoldDB" id="A0A3B3S6Z2"/>
<accession>A0A3B3S6Z2</accession>
<dbReference type="Pfam" id="PF00096">
    <property type="entry name" value="zf-C2H2"/>
    <property type="match status" value="2"/>
</dbReference>
<reference evidence="11" key="1">
    <citation type="submission" date="2025-08" db="UniProtKB">
        <authorList>
            <consortium name="Ensembl"/>
        </authorList>
    </citation>
    <scope>IDENTIFICATION</scope>
</reference>
<proteinExistence type="predicted"/>
<evidence type="ECO:0000256" key="2">
    <source>
        <dbReference type="ARBA" id="ARBA00022723"/>
    </source>
</evidence>
<dbReference type="FunFam" id="3.30.160.60:FF:000100">
    <property type="entry name" value="Zinc finger 45-like"/>
    <property type="match status" value="1"/>
</dbReference>
<evidence type="ECO:0000256" key="7">
    <source>
        <dbReference type="ARBA" id="ARBA00023242"/>
    </source>
</evidence>
<dbReference type="SMART" id="SM00355">
    <property type="entry name" value="ZnF_C2H2"/>
    <property type="match status" value="4"/>
</dbReference>
<dbReference type="Gene3D" id="3.30.160.60">
    <property type="entry name" value="Classic Zinc Finger"/>
    <property type="match status" value="4"/>
</dbReference>
<feature type="compositionally biased region" description="Low complexity" evidence="9">
    <location>
        <begin position="201"/>
        <end position="225"/>
    </location>
</feature>